<dbReference type="RefSeq" id="XP_056582216.1">
    <property type="nucleotide sequence ID" value="XM_056718081.1"/>
</dbReference>
<dbReference type="GeneID" id="81457264"/>
<dbReference type="Proteomes" id="UP001147752">
    <property type="component" value="Unassembled WGS sequence"/>
</dbReference>
<accession>A0A9W9SQU1</accession>
<comment type="caution">
    <text evidence="1">The sequence shown here is derived from an EMBL/GenBank/DDBJ whole genome shotgun (WGS) entry which is preliminary data.</text>
</comment>
<sequence>MNLFQSKPIPHQVPIKDEAEIYIVGGLGTDAALSNVLPSLTRSGRTILDIAFIEVYPKSIVPLMTFTWCLKLIGMPLPPTHTVIKSLLTFSFSLLGQFSRQLQMERVRYAFLSTYNFTNERQFFSPLAAFQKWLSIAWNTCQIPIVRKRQCGRQKPMAFHEYVLKCRITELDGLFDNEAAIYDFLEKPHPAGYYLFPKCILRGQVVCSSLFPAGYAIIMEYREGEPLCDIWHILNTAERSYAIHALRTISIRLGDPGMHNVSYARESRADTLLDFEVATPLMLKSFISTTYVRDEKDI</sequence>
<keyword evidence="2" id="KW-1185">Reference proteome</keyword>
<name>A0A9W9SQU1_9EURO</name>
<gene>
    <name evidence="1" type="ORF">N7517_000351</name>
</gene>
<organism evidence="1 2">
    <name type="scientific">Penicillium concentricum</name>
    <dbReference type="NCBI Taxonomy" id="293559"/>
    <lineage>
        <taxon>Eukaryota</taxon>
        <taxon>Fungi</taxon>
        <taxon>Dikarya</taxon>
        <taxon>Ascomycota</taxon>
        <taxon>Pezizomycotina</taxon>
        <taxon>Eurotiomycetes</taxon>
        <taxon>Eurotiomycetidae</taxon>
        <taxon>Eurotiales</taxon>
        <taxon>Aspergillaceae</taxon>
        <taxon>Penicillium</taxon>
    </lineage>
</organism>
<dbReference type="EMBL" id="JAPZBT010000001">
    <property type="protein sequence ID" value="KAJ5382440.1"/>
    <property type="molecule type" value="Genomic_DNA"/>
</dbReference>
<reference evidence="1" key="2">
    <citation type="journal article" date="2023" name="IMA Fungus">
        <title>Comparative genomic study of the Penicillium genus elucidates a diverse pangenome and 15 lateral gene transfer events.</title>
        <authorList>
            <person name="Petersen C."/>
            <person name="Sorensen T."/>
            <person name="Nielsen M.R."/>
            <person name="Sondergaard T.E."/>
            <person name="Sorensen J.L."/>
            <person name="Fitzpatrick D.A."/>
            <person name="Frisvad J.C."/>
            <person name="Nielsen K.L."/>
        </authorList>
    </citation>
    <scope>NUCLEOTIDE SEQUENCE</scope>
    <source>
        <strain evidence="1">IBT 3081</strain>
    </source>
</reference>
<protein>
    <submittedName>
        <fullName evidence="1">Uncharacterized protein</fullName>
    </submittedName>
</protein>
<reference evidence="1" key="1">
    <citation type="submission" date="2022-12" db="EMBL/GenBank/DDBJ databases">
        <authorList>
            <person name="Petersen C."/>
        </authorList>
    </citation>
    <scope>NUCLEOTIDE SEQUENCE</scope>
    <source>
        <strain evidence="1">IBT 3081</strain>
    </source>
</reference>
<proteinExistence type="predicted"/>
<dbReference type="AlphaFoldDB" id="A0A9W9SQU1"/>
<evidence type="ECO:0000313" key="1">
    <source>
        <dbReference type="EMBL" id="KAJ5382440.1"/>
    </source>
</evidence>
<dbReference type="OrthoDB" id="2156052at2759"/>
<evidence type="ECO:0000313" key="2">
    <source>
        <dbReference type="Proteomes" id="UP001147752"/>
    </source>
</evidence>